<dbReference type="RefSeq" id="WP_057819127.1">
    <property type="nucleotide sequence ID" value="NZ_CP031598.1"/>
</dbReference>
<dbReference type="InterPro" id="IPR019888">
    <property type="entry name" value="Tscrpt_reg_AsnC-like"/>
</dbReference>
<dbReference type="InterPro" id="IPR011008">
    <property type="entry name" value="Dimeric_a/b-barrel"/>
</dbReference>
<gene>
    <name evidence="6" type="primary">lrp_8</name>
    <name evidence="6" type="ORF">RIdsm_03817</name>
    <name evidence="5" type="ORF">XM52_20730</name>
</gene>
<name>A0A0T5P4D0_9RHOB</name>
<keyword evidence="3" id="KW-0804">Transcription</keyword>
<reference evidence="5 7" key="1">
    <citation type="submission" date="2015-04" db="EMBL/GenBank/DDBJ databases">
        <title>The draft genome sequence of Roseovarius indicus B108T.</title>
        <authorList>
            <person name="Li G."/>
            <person name="Lai Q."/>
            <person name="Shao Z."/>
            <person name="Yan P."/>
        </authorList>
    </citation>
    <scope>NUCLEOTIDE SEQUENCE [LARGE SCALE GENOMIC DNA]</scope>
    <source>
        <strain evidence="5 7">B108</strain>
    </source>
</reference>
<evidence type="ECO:0000313" key="7">
    <source>
        <dbReference type="Proteomes" id="UP000051401"/>
    </source>
</evidence>
<evidence type="ECO:0000313" key="5">
    <source>
        <dbReference type="EMBL" id="KRS15990.1"/>
    </source>
</evidence>
<evidence type="ECO:0000256" key="1">
    <source>
        <dbReference type="ARBA" id="ARBA00023015"/>
    </source>
</evidence>
<keyword evidence="2" id="KW-0238">DNA-binding</keyword>
<organism evidence="5 7">
    <name type="scientific">Roseovarius indicus</name>
    <dbReference type="NCBI Taxonomy" id="540747"/>
    <lineage>
        <taxon>Bacteria</taxon>
        <taxon>Pseudomonadati</taxon>
        <taxon>Pseudomonadota</taxon>
        <taxon>Alphaproteobacteria</taxon>
        <taxon>Rhodobacterales</taxon>
        <taxon>Roseobacteraceae</taxon>
        <taxon>Roseovarius</taxon>
    </lineage>
</organism>
<protein>
    <submittedName>
        <fullName evidence="5">AsnC family transcriptional regulator</fullName>
    </submittedName>
    <submittedName>
        <fullName evidence="6">Leucine-responsive regulatory protein</fullName>
    </submittedName>
</protein>
<dbReference type="InterPro" id="IPR036388">
    <property type="entry name" value="WH-like_DNA-bd_sf"/>
</dbReference>
<dbReference type="OrthoDB" id="9802341at2"/>
<feature type="domain" description="HTH asnC-type" evidence="4">
    <location>
        <begin position="3"/>
        <end position="64"/>
    </location>
</feature>
<dbReference type="InterPro" id="IPR019887">
    <property type="entry name" value="Tscrpt_reg_AsnC/Lrp_C"/>
</dbReference>
<dbReference type="InterPro" id="IPR036390">
    <property type="entry name" value="WH_DNA-bd_sf"/>
</dbReference>
<dbReference type="EMBL" id="CP031598">
    <property type="protein sequence ID" value="QEW27992.1"/>
    <property type="molecule type" value="Genomic_DNA"/>
</dbReference>
<dbReference type="AlphaFoldDB" id="A0A0T5P4D0"/>
<dbReference type="Proteomes" id="UP000325785">
    <property type="component" value="Chromosome"/>
</dbReference>
<evidence type="ECO:0000256" key="2">
    <source>
        <dbReference type="ARBA" id="ARBA00023125"/>
    </source>
</evidence>
<dbReference type="PANTHER" id="PTHR30154">
    <property type="entry name" value="LEUCINE-RESPONSIVE REGULATORY PROTEIN"/>
    <property type="match status" value="1"/>
</dbReference>
<keyword evidence="7" id="KW-1185">Reference proteome</keyword>
<dbReference type="PANTHER" id="PTHR30154:SF34">
    <property type="entry name" value="TRANSCRIPTIONAL REGULATOR AZLB"/>
    <property type="match status" value="1"/>
</dbReference>
<dbReference type="PROSITE" id="PS50956">
    <property type="entry name" value="HTH_ASNC_2"/>
    <property type="match status" value="1"/>
</dbReference>
<dbReference type="GO" id="GO:0043200">
    <property type="term" value="P:response to amino acid"/>
    <property type="evidence" value="ECO:0007669"/>
    <property type="project" value="TreeGrafter"/>
</dbReference>
<sequence length="152" mass="16649">MKFSDQEKALLREIQQDSAASLAALADRVGMAQSTLWRKLQEFDAAGIVTARVALLDPAKVGAKLCVFATVSLQDHSEASLAAFSRLVDRHPEILECHAITGTADYMLKIHTADVESYEHFMTHALLRSDVVQAVHSSFSLKALKRTTSLPV</sequence>
<dbReference type="Pfam" id="PF13412">
    <property type="entry name" value="HTH_24"/>
    <property type="match status" value="1"/>
</dbReference>
<evidence type="ECO:0000313" key="8">
    <source>
        <dbReference type="Proteomes" id="UP000325785"/>
    </source>
</evidence>
<dbReference type="KEGG" id="rid:RIdsm_03817"/>
<dbReference type="GO" id="GO:0005829">
    <property type="term" value="C:cytosol"/>
    <property type="evidence" value="ECO:0007669"/>
    <property type="project" value="TreeGrafter"/>
</dbReference>
<dbReference type="Gene3D" id="3.30.70.920">
    <property type="match status" value="1"/>
</dbReference>
<proteinExistence type="predicted"/>
<reference evidence="6 8" key="2">
    <citation type="submission" date="2018-08" db="EMBL/GenBank/DDBJ databases">
        <title>Genetic Globetrotter - A new plasmid hitch-hiking vast phylogenetic and geographic distances.</title>
        <authorList>
            <person name="Vollmers J."/>
            <person name="Petersen J."/>
        </authorList>
    </citation>
    <scope>NUCLEOTIDE SEQUENCE [LARGE SCALE GENOMIC DNA]</scope>
    <source>
        <strain evidence="6 8">DSM 26383</strain>
    </source>
</reference>
<dbReference type="STRING" id="540747.SAMN04488031_11366"/>
<evidence type="ECO:0000313" key="6">
    <source>
        <dbReference type="EMBL" id="QEW27992.1"/>
    </source>
</evidence>
<dbReference type="Gene3D" id="1.10.10.10">
    <property type="entry name" value="Winged helix-like DNA-binding domain superfamily/Winged helix DNA-binding domain"/>
    <property type="match status" value="1"/>
</dbReference>
<dbReference type="SUPFAM" id="SSF54909">
    <property type="entry name" value="Dimeric alpha+beta barrel"/>
    <property type="match status" value="1"/>
</dbReference>
<evidence type="ECO:0000256" key="3">
    <source>
        <dbReference type="ARBA" id="ARBA00023163"/>
    </source>
</evidence>
<dbReference type="Proteomes" id="UP000051401">
    <property type="component" value="Unassembled WGS sequence"/>
</dbReference>
<keyword evidence="1" id="KW-0805">Transcription regulation</keyword>
<dbReference type="GO" id="GO:0043565">
    <property type="term" value="F:sequence-specific DNA binding"/>
    <property type="evidence" value="ECO:0007669"/>
    <property type="project" value="InterPro"/>
</dbReference>
<dbReference type="SUPFAM" id="SSF46785">
    <property type="entry name" value="Winged helix' DNA-binding domain"/>
    <property type="match status" value="1"/>
</dbReference>
<dbReference type="InterPro" id="IPR000485">
    <property type="entry name" value="AsnC-type_HTH_dom"/>
</dbReference>
<dbReference type="SMART" id="SM00344">
    <property type="entry name" value="HTH_ASNC"/>
    <property type="match status" value="1"/>
</dbReference>
<accession>A0A0T5P4D0</accession>
<dbReference type="PATRIC" id="fig|540747.5.peg.1910"/>
<dbReference type="EMBL" id="LAXI01000017">
    <property type="protein sequence ID" value="KRS15990.1"/>
    <property type="molecule type" value="Genomic_DNA"/>
</dbReference>
<dbReference type="Pfam" id="PF01037">
    <property type="entry name" value="AsnC_trans_reg"/>
    <property type="match status" value="1"/>
</dbReference>
<evidence type="ECO:0000259" key="4">
    <source>
        <dbReference type="PROSITE" id="PS50956"/>
    </source>
</evidence>